<dbReference type="OrthoDB" id="5323081at2"/>
<proteinExistence type="predicted"/>
<comment type="caution">
    <text evidence="1">The sequence shown here is derived from an EMBL/GenBank/DDBJ whole genome shotgun (WGS) entry which is preliminary data.</text>
</comment>
<dbReference type="RefSeq" id="WP_115542668.1">
    <property type="nucleotide sequence ID" value="NZ_NXLQ01000004.1"/>
</dbReference>
<keyword evidence="2" id="KW-1185">Reference proteome</keyword>
<organism evidence="1 2">
    <name type="scientific">Helicobacter didelphidarum</name>
    <dbReference type="NCBI Taxonomy" id="2040648"/>
    <lineage>
        <taxon>Bacteria</taxon>
        <taxon>Pseudomonadati</taxon>
        <taxon>Campylobacterota</taxon>
        <taxon>Epsilonproteobacteria</taxon>
        <taxon>Campylobacterales</taxon>
        <taxon>Helicobacteraceae</taxon>
        <taxon>Helicobacter</taxon>
    </lineage>
</organism>
<reference evidence="1 2" key="1">
    <citation type="submission" date="2018-04" db="EMBL/GenBank/DDBJ databases">
        <title>Novel Campyloabacter and Helicobacter Species and Strains.</title>
        <authorList>
            <person name="Mannion A.J."/>
            <person name="Shen Z."/>
            <person name="Fox J.G."/>
        </authorList>
    </citation>
    <scope>NUCLEOTIDE SEQUENCE [LARGE SCALE GENOMIC DNA]</scope>
    <source>
        <strain evidence="1 2">MIT 17-337</strain>
    </source>
</reference>
<dbReference type="AlphaFoldDB" id="A0A3D8INQ9"/>
<sequence>MGNKKDNKKPDFLIDLPVVFSVVKLEDLVQSANSFYGTNVIVPKPGSSFDSRTEKGVVHKFHLYKLTIRRLDEDEKRFKKNVNGFETLMENMGIFTNLYEIMTYADTITVFSNLEEADIFLRACLKADSNITTKSAFLFTDTEIEGLETNTCPNNDIRN</sequence>
<accession>A0A3D8INQ9</accession>
<protein>
    <submittedName>
        <fullName evidence="1">Uncharacterized protein</fullName>
    </submittedName>
</protein>
<dbReference type="EMBL" id="NXLQ01000004">
    <property type="protein sequence ID" value="RDU66546.1"/>
    <property type="molecule type" value="Genomic_DNA"/>
</dbReference>
<evidence type="ECO:0000313" key="1">
    <source>
        <dbReference type="EMBL" id="RDU66546.1"/>
    </source>
</evidence>
<dbReference type="Proteomes" id="UP000256379">
    <property type="component" value="Unassembled WGS sequence"/>
</dbReference>
<name>A0A3D8INQ9_9HELI</name>
<gene>
    <name evidence="1" type="ORF">CQA53_03675</name>
</gene>
<evidence type="ECO:0000313" key="2">
    <source>
        <dbReference type="Proteomes" id="UP000256379"/>
    </source>
</evidence>